<comment type="caution">
    <text evidence="2">The sequence shown here is derived from an EMBL/GenBank/DDBJ whole genome shotgun (WGS) entry which is preliminary data.</text>
</comment>
<evidence type="ECO:0000256" key="1">
    <source>
        <dbReference type="SAM" id="Phobius"/>
    </source>
</evidence>
<feature type="transmembrane region" description="Helical" evidence="1">
    <location>
        <begin position="68"/>
        <end position="93"/>
    </location>
</feature>
<feature type="transmembrane region" description="Helical" evidence="1">
    <location>
        <begin position="6"/>
        <end position="23"/>
    </location>
</feature>
<evidence type="ECO:0000313" key="3">
    <source>
        <dbReference type="Proteomes" id="UP001198163"/>
    </source>
</evidence>
<keyword evidence="1" id="KW-0812">Transmembrane</keyword>
<feature type="transmembrane region" description="Helical" evidence="1">
    <location>
        <begin position="183"/>
        <end position="200"/>
    </location>
</feature>
<keyword evidence="3" id="KW-1185">Reference proteome</keyword>
<dbReference type="Proteomes" id="UP001198163">
    <property type="component" value="Unassembled WGS sequence"/>
</dbReference>
<feature type="transmembrane region" description="Helical" evidence="1">
    <location>
        <begin position="105"/>
        <end position="126"/>
    </location>
</feature>
<protein>
    <submittedName>
        <fullName evidence="2">PrsW family intramembrane metalloprotease</fullName>
    </submittedName>
</protein>
<proteinExistence type="predicted"/>
<keyword evidence="2" id="KW-0378">Hydrolase</keyword>
<dbReference type="GO" id="GO:0008237">
    <property type="term" value="F:metallopeptidase activity"/>
    <property type="evidence" value="ECO:0007669"/>
    <property type="project" value="UniProtKB-KW"/>
</dbReference>
<name>A0AAE3EL71_9SPIR</name>
<keyword evidence="1" id="KW-1133">Transmembrane helix</keyword>
<dbReference type="EMBL" id="JAINWA010000003">
    <property type="protein sequence ID" value="MCD1655743.1"/>
    <property type="molecule type" value="Genomic_DNA"/>
</dbReference>
<keyword evidence="2" id="KW-0482">Metalloprotease</keyword>
<dbReference type="AlphaFoldDB" id="A0AAE3EL71"/>
<keyword evidence="2" id="KW-0645">Protease</keyword>
<gene>
    <name evidence="2" type="ORF">K7J14_13685</name>
</gene>
<evidence type="ECO:0000313" key="2">
    <source>
        <dbReference type="EMBL" id="MCD1655743.1"/>
    </source>
</evidence>
<accession>A0AAE3EL71</accession>
<sequence>MAVFILFLAVFFPVFLIIAVLRSRNLMSLSRGIGGVLAALAMVAAASLLQSALSSFGPAVSGISSPFFRAFITASFIEETCKLFGLYVVLRASGSRGRRRDENPWTAALLVSSSFAAFETLAYGLLYPGVELIRLFTALPLHIACGLLASRALSPGKTPGLLCFAAAVSIHGAYSFAAGFGRAALAFQLFLIMLAWLAAFRARRVSASGGLDREIGE</sequence>
<dbReference type="RefSeq" id="WP_230757457.1">
    <property type="nucleotide sequence ID" value="NZ_JAINWA010000003.1"/>
</dbReference>
<feature type="transmembrane region" description="Helical" evidence="1">
    <location>
        <begin position="35"/>
        <end position="56"/>
    </location>
</feature>
<reference evidence="2" key="1">
    <citation type="submission" date="2021-08" db="EMBL/GenBank/DDBJ databases">
        <title>Comparative analyses of Brucepasteria parasyntrophica and Teretinema zuelzerae.</title>
        <authorList>
            <person name="Song Y."/>
            <person name="Brune A."/>
        </authorList>
    </citation>
    <scope>NUCLEOTIDE SEQUENCE</scope>
    <source>
        <strain evidence="2">DSM 1903</strain>
    </source>
</reference>
<dbReference type="InterPro" id="IPR026898">
    <property type="entry name" value="PrsW"/>
</dbReference>
<organism evidence="2 3">
    <name type="scientific">Teretinema zuelzerae</name>
    <dbReference type="NCBI Taxonomy" id="156"/>
    <lineage>
        <taxon>Bacteria</taxon>
        <taxon>Pseudomonadati</taxon>
        <taxon>Spirochaetota</taxon>
        <taxon>Spirochaetia</taxon>
        <taxon>Spirochaetales</taxon>
        <taxon>Treponemataceae</taxon>
        <taxon>Teretinema</taxon>
    </lineage>
</organism>
<dbReference type="Pfam" id="PF13367">
    <property type="entry name" value="PrsW-protease"/>
    <property type="match status" value="1"/>
</dbReference>
<keyword evidence="1" id="KW-0472">Membrane</keyword>